<evidence type="ECO:0000259" key="1">
    <source>
        <dbReference type="Pfam" id="PF09977"/>
    </source>
</evidence>
<evidence type="ECO:0000313" key="2">
    <source>
        <dbReference type="EMBL" id="MBB5720074.1"/>
    </source>
</evidence>
<feature type="domain" description="DUF2134" evidence="1">
    <location>
        <begin position="57"/>
        <end position="141"/>
    </location>
</feature>
<reference evidence="2 3" key="1">
    <citation type="submission" date="2020-08" db="EMBL/GenBank/DDBJ databases">
        <title>Genomic Encyclopedia of Type Strains, Phase IV (KMG-IV): sequencing the most valuable type-strain genomes for metagenomic binning, comparative biology and taxonomic classification.</title>
        <authorList>
            <person name="Goeker M."/>
        </authorList>
    </citation>
    <scope>NUCLEOTIDE SEQUENCE [LARGE SCALE GENOMIC DNA]</scope>
    <source>
        <strain evidence="2 3">DSM 27203</strain>
    </source>
</reference>
<dbReference type="EMBL" id="JACIJI010000008">
    <property type="protein sequence ID" value="MBB5720074.1"/>
    <property type="molecule type" value="Genomic_DNA"/>
</dbReference>
<keyword evidence="3" id="KW-1185">Reference proteome</keyword>
<gene>
    <name evidence="2" type="ORF">FHR23_003034</name>
</gene>
<dbReference type="RefSeq" id="WP_184005583.1">
    <property type="nucleotide sequence ID" value="NZ_BAABIF010000029.1"/>
</dbReference>
<proteinExistence type="predicted"/>
<comment type="caution">
    <text evidence="2">The sequence shown here is derived from an EMBL/GenBank/DDBJ whole genome shotgun (WGS) entry which is preliminary data.</text>
</comment>
<organism evidence="2 3">
    <name type="scientific">Stakelama sediminis</name>
    <dbReference type="NCBI Taxonomy" id="463200"/>
    <lineage>
        <taxon>Bacteria</taxon>
        <taxon>Pseudomonadati</taxon>
        <taxon>Pseudomonadota</taxon>
        <taxon>Alphaproteobacteria</taxon>
        <taxon>Sphingomonadales</taxon>
        <taxon>Sphingomonadaceae</taxon>
        <taxon>Stakelama</taxon>
    </lineage>
</organism>
<protein>
    <submittedName>
        <fullName evidence="2">Putative membrane protein</fullName>
    </submittedName>
</protein>
<name>A0A840Z2U2_9SPHN</name>
<evidence type="ECO:0000313" key="3">
    <source>
        <dbReference type="Proteomes" id="UP000554342"/>
    </source>
</evidence>
<dbReference type="Pfam" id="PF09977">
    <property type="entry name" value="Tad_C"/>
    <property type="match status" value="1"/>
</dbReference>
<dbReference type="AlphaFoldDB" id="A0A840Z2U2"/>
<accession>A0A840Z2U2</accession>
<dbReference type="Proteomes" id="UP000554342">
    <property type="component" value="Unassembled WGS sequence"/>
</dbReference>
<dbReference type="InterPro" id="IPR018705">
    <property type="entry name" value="DUF2134_membrane"/>
</dbReference>
<sequence>MKRLYARLRHDRRGNAAILIGAALPMLLGAGALAVDLGSAQLESRRLQGIADSAALAAATDAADAQERAQDMVDASGWDRKIDVVTTSGTYDRSDSDIATRFSSGGVHPNAVKVTLTTQSPTFLARFFGKDSITVVRKATATRANLASFSIGTRLLKLDGGLLNAYLSALTGSQVSLSVMDYQALASANVDLLGFLKQLNTQANLKAVSFNDILKSSVSGPQALAAVGGALPAGTAQNALTRLASAASGTGKPLSSLIDLGPLGTQDDGGGALVRVNALSLATALLELANDKRQVAFDLSAAVPGIAQSRVWLAIGQRPESSPWIAITDSGNPVIRTAQARLYIENRTGSTALPGLSTLASIDLPIYAELASGEARLDRISCDGNARHVTIDARSGLGKAAIGTIDTGTLDDFSREPAISDAHLINALLLKVDGSATIDLGGDEPWHTLRFNDAQIADGDPQTVSGSTAVQGIVSSLASRIKLKVSAAGLLSVNTGPIGNAVASQLTTVAPALDGLVNLATGALGVHYGQADVWVTGVRCGQPVLVS</sequence>